<dbReference type="Gene3D" id="1.25.40.10">
    <property type="entry name" value="Tetratricopeptide repeat domain"/>
    <property type="match status" value="1"/>
</dbReference>
<evidence type="ECO:0000313" key="15">
    <source>
        <dbReference type="Proteomes" id="UP001347796"/>
    </source>
</evidence>
<evidence type="ECO:0000313" key="14">
    <source>
        <dbReference type="EMBL" id="KAK6179540.1"/>
    </source>
</evidence>
<evidence type="ECO:0000259" key="13">
    <source>
        <dbReference type="PROSITE" id="PS51203"/>
    </source>
</evidence>
<evidence type="ECO:0000256" key="12">
    <source>
        <dbReference type="SAM" id="MobiDB-lite"/>
    </source>
</evidence>
<dbReference type="InterPro" id="IPR037894">
    <property type="entry name" value="CS_DYX1C1"/>
</dbReference>
<evidence type="ECO:0000256" key="8">
    <source>
        <dbReference type="ARBA" id="ARBA00023273"/>
    </source>
</evidence>
<dbReference type="InterPro" id="IPR008978">
    <property type="entry name" value="HSP20-like_chaperone"/>
</dbReference>
<keyword evidence="15" id="KW-1185">Reference proteome</keyword>
<evidence type="ECO:0000256" key="2">
    <source>
        <dbReference type="ARBA" id="ARBA00004487"/>
    </source>
</evidence>
<dbReference type="SMART" id="SM00028">
    <property type="entry name" value="TPR"/>
    <property type="match status" value="3"/>
</dbReference>
<dbReference type="GO" id="GO:0120293">
    <property type="term" value="C:dynein axonemal particle"/>
    <property type="evidence" value="ECO:0007669"/>
    <property type="project" value="UniProtKB-SubCell"/>
</dbReference>
<dbReference type="FunFam" id="2.60.40.790:FF:000015">
    <property type="entry name" value="dynein assembly factor 4, axonemal isoform X1"/>
    <property type="match status" value="1"/>
</dbReference>
<dbReference type="EMBL" id="JAZGQO010000008">
    <property type="protein sequence ID" value="KAK6179540.1"/>
    <property type="molecule type" value="Genomic_DNA"/>
</dbReference>
<sequence length="395" mass="46159">MPIAVKDYSWDQNEKLVYLTVPLKGVKTNKVDIFSSEEYLKVSYPPYIFECLLHQPVDDEASTAQVGNGAVVFKLKKTDSSQWPQLQSDDAGNKEVMKQKREEALEKSQTRAKEKQKAKEEKKRETEKYSINQMMQIEETDRERIEHLKQSERNKATEELEQWKNEQMKQAEQEKLRLLQEKYKEDKIHRKAKKEEHKDEEIQDDMFRSGVRQNGHIEVKFTPRVFPTPVRESTTPLEDEWLKKQAESRRVVEIEDKDLSEQEKNPVWLRDKGNSFFASGDYQSAINAYSHAIRLNPKMPALYSNRAACHLKIRNFFKAAEDSSKALELLTPAVQQNAASRCKAHVRRGTAFCELEMYVEGLMDYEAALKIDRNNEKLQQDADRIRHIIQTETTS</sequence>
<dbReference type="PANTHER" id="PTHR46492:SF1">
    <property type="entry name" value="DYNEIN AXONEMAL ASSEMBLY FACTOR 4"/>
    <property type="match status" value="1"/>
</dbReference>
<feature type="region of interest" description="Disordered" evidence="12">
    <location>
        <begin position="82"/>
        <end position="128"/>
    </location>
</feature>
<dbReference type="CDD" id="cd06469">
    <property type="entry name" value="p23_DYX1C1_like"/>
    <property type="match status" value="1"/>
</dbReference>
<dbReference type="GO" id="GO:0003341">
    <property type="term" value="P:cilium movement"/>
    <property type="evidence" value="ECO:0007669"/>
    <property type="project" value="InterPro"/>
</dbReference>
<evidence type="ECO:0000256" key="3">
    <source>
        <dbReference type="ARBA" id="ARBA00022490"/>
    </source>
</evidence>
<gene>
    <name evidence="14" type="ORF">SNE40_011872</name>
</gene>
<dbReference type="PROSITE" id="PS51203">
    <property type="entry name" value="CS"/>
    <property type="match status" value="1"/>
</dbReference>
<dbReference type="GO" id="GO:0005634">
    <property type="term" value="C:nucleus"/>
    <property type="evidence" value="ECO:0007669"/>
    <property type="project" value="UniProtKB-SubCell"/>
</dbReference>
<feature type="compositionally biased region" description="Basic and acidic residues" evidence="12">
    <location>
        <begin position="91"/>
        <end position="128"/>
    </location>
</feature>
<evidence type="ECO:0000256" key="11">
    <source>
        <dbReference type="PROSITE-ProRule" id="PRU00339"/>
    </source>
</evidence>
<dbReference type="InterPro" id="IPR019734">
    <property type="entry name" value="TPR_rpt"/>
</dbReference>
<dbReference type="Pfam" id="PF13414">
    <property type="entry name" value="TPR_11"/>
    <property type="match status" value="1"/>
</dbReference>
<dbReference type="SUPFAM" id="SSF49764">
    <property type="entry name" value="HSP20-like chaperones"/>
    <property type="match status" value="1"/>
</dbReference>
<keyword evidence="6" id="KW-0524">Neurogenesis</keyword>
<keyword evidence="8" id="KW-0966">Cell projection</keyword>
<keyword evidence="4" id="KW-0677">Repeat</keyword>
<dbReference type="Gene3D" id="2.60.40.790">
    <property type="match status" value="1"/>
</dbReference>
<dbReference type="InterPro" id="IPR052004">
    <property type="entry name" value="Dynein_assembly_factor_4"/>
</dbReference>
<evidence type="ECO:0000256" key="5">
    <source>
        <dbReference type="ARBA" id="ARBA00022803"/>
    </source>
</evidence>
<dbReference type="PROSITE" id="PS50005">
    <property type="entry name" value="TPR"/>
    <property type="match status" value="1"/>
</dbReference>
<dbReference type="GO" id="GO:0036159">
    <property type="term" value="P:inner dynein arm assembly"/>
    <property type="evidence" value="ECO:0007669"/>
    <property type="project" value="TreeGrafter"/>
</dbReference>
<dbReference type="Pfam" id="PF04969">
    <property type="entry name" value="CS"/>
    <property type="match status" value="1"/>
</dbReference>
<dbReference type="AlphaFoldDB" id="A0AAN8JQ86"/>
<comment type="subcellular location">
    <subcellularLocation>
        <location evidence="2">Cell projection</location>
        <location evidence="2">Neuron projection</location>
    </subcellularLocation>
    <subcellularLocation>
        <location evidence="9">Dynein axonemal particle</location>
    </subcellularLocation>
    <subcellularLocation>
        <location evidence="1">Nucleus</location>
    </subcellularLocation>
</comment>
<accession>A0AAN8JQ86</accession>
<dbReference type="InterPro" id="IPR011990">
    <property type="entry name" value="TPR-like_helical_dom_sf"/>
</dbReference>
<dbReference type="PANTHER" id="PTHR46492">
    <property type="entry name" value="DYNEIN ASSEMBLY FACTOR 4, AXONEMAL"/>
    <property type="match status" value="1"/>
</dbReference>
<dbReference type="InterPro" id="IPR007052">
    <property type="entry name" value="CS_dom"/>
</dbReference>
<feature type="domain" description="CS" evidence="13">
    <location>
        <begin position="3"/>
        <end position="87"/>
    </location>
</feature>
<proteinExistence type="predicted"/>
<evidence type="ECO:0000256" key="4">
    <source>
        <dbReference type="ARBA" id="ARBA00022737"/>
    </source>
</evidence>
<keyword evidence="7" id="KW-0539">Nucleus</keyword>
<name>A0AAN8JQ86_PATCE</name>
<dbReference type="SUPFAM" id="SSF48452">
    <property type="entry name" value="TPR-like"/>
    <property type="match status" value="1"/>
</dbReference>
<dbReference type="FunFam" id="1.25.40.10:FF:000176">
    <property type="entry name" value="dynein assembly factor 4, axonemal isoform X1"/>
    <property type="match status" value="1"/>
</dbReference>
<protein>
    <recommendedName>
        <fullName evidence="10">Dynein axonemal assembly factor 4</fullName>
    </recommendedName>
</protein>
<organism evidence="14 15">
    <name type="scientific">Patella caerulea</name>
    <name type="common">Rayed Mediterranean limpet</name>
    <dbReference type="NCBI Taxonomy" id="87958"/>
    <lineage>
        <taxon>Eukaryota</taxon>
        <taxon>Metazoa</taxon>
        <taxon>Spiralia</taxon>
        <taxon>Lophotrochozoa</taxon>
        <taxon>Mollusca</taxon>
        <taxon>Gastropoda</taxon>
        <taxon>Patellogastropoda</taxon>
        <taxon>Patelloidea</taxon>
        <taxon>Patellidae</taxon>
        <taxon>Patella</taxon>
    </lineage>
</organism>
<evidence type="ECO:0000256" key="10">
    <source>
        <dbReference type="ARBA" id="ARBA00024430"/>
    </source>
</evidence>
<evidence type="ECO:0000256" key="6">
    <source>
        <dbReference type="ARBA" id="ARBA00022902"/>
    </source>
</evidence>
<dbReference type="GO" id="GO:0007399">
    <property type="term" value="P:nervous system development"/>
    <property type="evidence" value="ECO:0007669"/>
    <property type="project" value="UniProtKB-KW"/>
</dbReference>
<keyword evidence="3" id="KW-0963">Cytoplasm</keyword>
<dbReference type="GO" id="GO:0043005">
    <property type="term" value="C:neuron projection"/>
    <property type="evidence" value="ECO:0007669"/>
    <property type="project" value="UniProtKB-SubCell"/>
</dbReference>
<dbReference type="Proteomes" id="UP001347796">
    <property type="component" value="Unassembled WGS sequence"/>
</dbReference>
<keyword evidence="5 11" id="KW-0802">TPR repeat</keyword>
<evidence type="ECO:0000256" key="1">
    <source>
        <dbReference type="ARBA" id="ARBA00004123"/>
    </source>
</evidence>
<dbReference type="GO" id="GO:0036158">
    <property type="term" value="P:outer dynein arm assembly"/>
    <property type="evidence" value="ECO:0007669"/>
    <property type="project" value="TreeGrafter"/>
</dbReference>
<comment type="caution">
    <text evidence="14">The sequence shown here is derived from an EMBL/GenBank/DDBJ whole genome shotgun (WGS) entry which is preliminary data.</text>
</comment>
<evidence type="ECO:0000256" key="9">
    <source>
        <dbReference type="ARBA" id="ARBA00024190"/>
    </source>
</evidence>
<feature type="repeat" description="TPR" evidence="11">
    <location>
        <begin position="266"/>
        <end position="299"/>
    </location>
</feature>
<evidence type="ECO:0000256" key="7">
    <source>
        <dbReference type="ARBA" id="ARBA00023242"/>
    </source>
</evidence>
<reference evidence="14 15" key="1">
    <citation type="submission" date="2024-01" db="EMBL/GenBank/DDBJ databases">
        <title>The genome of the rayed Mediterranean limpet Patella caerulea (Linnaeus, 1758).</title>
        <authorList>
            <person name="Anh-Thu Weber A."/>
            <person name="Halstead-Nussloch G."/>
        </authorList>
    </citation>
    <scope>NUCLEOTIDE SEQUENCE [LARGE SCALE GENOMIC DNA]</scope>
    <source>
        <strain evidence="14">AATW-2023a</strain>
        <tissue evidence="14">Whole specimen</tissue>
    </source>
</reference>